<dbReference type="InterPro" id="IPR015943">
    <property type="entry name" value="WD40/YVTN_repeat-like_dom_sf"/>
</dbReference>
<dbReference type="EMBL" id="RWIS01000017">
    <property type="protein sequence ID" value="RSK24345.1"/>
    <property type="molecule type" value="Genomic_DNA"/>
</dbReference>
<reference evidence="2 3" key="1">
    <citation type="submission" date="2018-12" db="EMBL/GenBank/DDBJ databases">
        <authorList>
            <person name="Feng G."/>
            <person name="Zhu H."/>
        </authorList>
    </citation>
    <scope>NUCLEOTIDE SEQUENCE [LARGE SCALE GENOMIC DNA]</scope>
    <source>
        <strain evidence="2 3">9PBR-2</strain>
    </source>
</reference>
<organism evidence="2 3">
    <name type="scientific">Hymenobacter metallilatus</name>
    <dbReference type="NCBI Taxonomy" id="2493666"/>
    <lineage>
        <taxon>Bacteria</taxon>
        <taxon>Pseudomonadati</taxon>
        <taxon>Bacteroidota</taxon>
        <taxon>Cytophagia</taxon>
        <taxon>Cytophagales</taxon>
        <taxon>Hymenobacteraceae</taxon>
        <taxon>Hymenobacter</taxon>
    </lineage>
</organism>
<sequence>MHSCLLRATLILLGLLLSLTTRAQSTWQRLYGGERHETCNRIVPVPSGGFVLAGSSESSHTNTTNLYLIRTDERGRQVWTREYSFANAEQLSVAAADVNPAGQMLLAAQTRKTDANGYTETTGILMLVNPDGRVAWQQRTQPTRTWVPPFSGIVTDATGNFWVATNEPSGSCLRLLSPTSEELRKLPLPQPGSILGLFLLPAGPLAYVVRSNAEATLVPASAAGSWGPAVSLPALAYSNSVNMEVKNVVPLTADEVLVVSGGQLDKIQLSTGAVRWSRAYSKGNLLLNATHAAQLPNGHLVVMGTRGGSHVVSLEICELAADGSYFTREITSPYSPPYLEPVVYQLGKSLSASAGGVLVHPVTGQVVVGGSLRSDAREEVFLSAGNLLGLQIGTLLPLTAWPNPVAAGESLTVPAAFAQSGQLELYSLQGNVVRRWPEPVDGEKNLSLQNIPAGLYILSGVRANGTRAYLRVVVQ</sequence>
<feature type="chain" id="PRO_5019544197" evidence="1">
    <location>
        <begin position="24"/>
        <end position="475"/>
    </location>
</feature>
<accession>A0A428IZA2</accession>
<name>A0A428IZA2_9BACT</name>
<dbReference type="RefSeq" id="WP_125433470.1">
    <property type="nucleotide sequence ID" value="NZ_RWIS01000017.1"/>
</dbReference>
<comment type="caution">
    <text evidence="2">The sequence shown here is derived from an EMBL/GenBank/DDBJ whole genome shotgun (WGS) entry which is preliminary data.</text>
</comment>
<dbReference type="OrthoDB" id="862356at2"/>
<dbReference type="InterPro" id="IPR026444">
    <property type="entry name" value="Secre_tail"/>
</dbReference>
<dbReference type="NCBIfam" id="TIGR04183">
    <property type="entry name" value="Por_Secre_tail"/>
    <property type="match status" value="1"/>
</dbReference>
<feature type="signal peptide" evidence="1">
    <location>
        <begin position="1"/>
        <end position="23"/>
    </location>
</feature>
<dbReference type="PANTHER" id="PTHR42754:SF1">
    <property type="entry name" value="LIPOPROTEIN"/>
    <property type="match status" value="1"/>
</dbReference>
<dbReference type="SUPFAM" id="SSF50998">
    <property type="entry name" value="Quinoprotein alcohol dehydrogenase-like"/>
    <property type="match status" value="1"/>
</dbReference>
<evidence type="ECO:0000313" key="2">
    <source>
        <dbReference type="EMBL" id="RSK24345.1"/>
    </source>
</evidence>
<dbReference type="Proteomes" id="UP000280066">
    <property type="component" value="Unassembled WGS sequence"/>
</dbReference>
<keyword evidence="1" id="KW-0732">Signal</keyword>
<gene>
    <name evidence="2" type="ORF">EI290_20265</name>
</gene>
<dbReference type="AlphaFoldDB" id="A0A428IZA2"/>
<proteinExistence type="predicted"/>
<dbReference type="Gene3D" id="2.130.10.10">
    <property type="entry name" value="YVTN repeat-like/Quinoprotein amine dehydrogenase"/>
    <property type="match status" value="1"/>
</dbReference>
<dbReference type="PANTHER" id="PTHR42754">
    <property type="entry name" value="ENDOGLUCANASE"/>
    <property type="match status" value="1"/>
</dbReference>
<evidence type="ECO:0000313" key="3">
    <source>
        <dbReference type="Proteomes" id="UP000280066"/>
    </source>
</evidence>
<keyword evidence="3" id="KW-1185">Reference proteome</keyword>
<protein>
    <submittedName>
        <fullName evidence="2">T9SS C-terminal target domain-containing protein</fullName>
    </submittedName>
</protein>
<dbReference type="InterPro" id="IPR011047">
    <property type="entry name" value="Quinoprotein_ADH-like_sf"/>
</dbReference>
<evidence type="ECO:0000256" key="1">
    <source>
        <dbReference type="SAM" id="SignalP"/>
    </source>
</evidence>